<reference evidence="4 5" key="1">
    <citation type="journal article" date="2016" name="Environ. Microbiol.">
        <title>New Methyloceanibacter diversity from North Sea sediments includes methanotroph containing solely the soluble methane monooxygenase.</title>
        <authorList>
            <person name="Vekeman B."/>
            <person name="Kerckhof F.M."/>
            <person name="Cremers G."/>
            <person name="de Vos P."/>
            <person name="Vandamme P."/>
            <person name="Boon N."/>
            <person name="Op den Camp H.J."/>
            <person name="Heylen K."/>
        </authorList>
    </citation>
    <scope>NUCLEOTIDE SEQUENCE [LARGE SCALE GENOMIC DNA]</scope>
    <source>
        <strain evidence="4 5">R-67177</strain>
    </source>
</reference>
<organism evidence="4 5">
    <name type="scientific">Methyloceanibacter marginalis</name>
    <dbReference type="NCBI Taxonomy" id="1774971"/>
    <lineage>
        <taxon>Bacteria</taxon>
        <taxon>Pseudomonadati</taxon>
        <taxon>Pseudomonadota</taxon>
        <taxon>Alphaproteobacteria</taxon>
        <taxon>Hyphomicrobiales</taxon>
        <taxon>Hyphomicrobiaceae</taxon>
        <taxon>Methyloceanibacter</taxon>
    </lineage>
</organism>
<keyword evidence="2" id="KW-0812">Transmembrane</keyword>
<dbReference type="InterPro" id="IPR007844">
    <property type="entry name" value="AsmA"/>
</dbReference>
<feature type="region of interest" description="Disordered" evidence="1">
    <location>
        <begin position="183"/>
        <end position="252"/>
    </location>
</feature>
<evidence type="ECO:0000256" key="1">
    <source>
        <dbReference type="SAM" id="MobiDB-lite"/>
    </source>
</evidence>
<keyword evidence="2" id="KW-1133">Transmembrane helix</keyword>
<feature type="domain" description="AsmA" evidence="3">
    <location>
        <begin position="13"/>
        <end position="179"/>
    </location>
</feature>
<feature type="compositionally biased region" description="Basic residues" evidence="1">
    <location>
        <begin position="242"/>
        <end position="252"/>
    </location>
</feature>
<keyword evidence="2" id="KW-0472">Membrane</keyword>
<comment type="caution">
    <text evidence="4">The sequence shown here is derived from an EMBL/GenBank/DDBJ whole genome shotgun (WGS) entry which is preliminary data.</text>
</comment>
<proteinExistence type="predicted"/>
<feature type="transmembrane region" description="Helical" evidence="2">
    <location>
        <begin position="12"/>
        <end position="38"/>
    </location>
</feature>
<dbReference type="OrthoDB" id="5439561at2"/>
<evidence type="ECO:0000259" key="3">
    <source>
        <dbReference type="Pfam" id="PF05170"/>
    </source>
</evidence>
<name>A0A1E3WC21_9HYPH</name>
<dbReference type="EMBL" id="LPWD01000120">
    <property type="protein sequence ID" value="ODS03369.1"/>
    <property type="molecule type" value="Genomic_DNA"/>
</dbReference>
<dbReference type="AlphaFoldDB" id="A0A1E3WC21"/>
<dbReference type="Proteomes" id="UP000095042">
    <property type="component" value="Unassembled WGS sequence"/>
</dbReference>
<dbReference type="Pfam" id="PF05170">
    <property type="entry name" value="AsmA"/>
    <property type="match status" value="1"/>
</dbReference>
<dbReference type="GO" id="GO:0090313">
    <property type="term" value="P:regulation of protein targeting to membrane"/>
    <property type="evidence" value="ECO:0007669"/>
    <property type="project" value="TreeGrafter"/>
</dbReference>
<keyword evidence="5" id="KW-1185">Reference proteome</keyword>
<dbReference type="RefSeq" id="WP_069623439.1">
    <property type="nucleotide sequence ID" value="NZ_LPWD01000120.1"/>
</dbReference>
<feature type="compositionally biased region" description="Low complexity" evidence="1">
    <location>
        <begin position="184"/>
        <end position="195"/>
    </location>
</feature>
<accession>A0A1E3WC21</accession>
<evidence type="ECO:0000256" key="2">
    <source>
        <dbReference type="SAM" id="Phobius"/>
    </source>
</evidence>
<dbReference type="InterPro" id="IPR052894">
    <property type="entry name" value="AsmA-related"/>
</dbReference>
<dbReference type="PANTHER" id="PTHR30441">
    <property type="entry name" value="DUF748 DOMAIN-CONTAINING PROTEIN"/>
    <property type="match status" value="1"/>
</dbReference>
<sequence>MNQLAFDVRRGALRLIFSILTAIVVLIAAVVFIGPMFISTEELRNQLFAQVEANTGYRLRVSGPVDITFFPSLDLVAEDVGVAQPATGSDAEFATAQKLKFGLMLRGLLDGKMRVTEVTLVDPVIAVPQKTAAASGDAASDAAQGAPAGGGASGTAGIAEKLRNLTLDKLVIENGTVILPPPAAKRASASRNSISMHRFQDTTRRCRSRRAASSTARRWRPTGRSEPSASFSKVRPPLCGSRPRRRVCSRRR</sequence>
<evidence type="ECO:0000313" key="5">
    <source>
        <dbReference type="Proteomes" id="UP000095042"/>
    </source>
</evidence>
<dbReference type="GO" id="GO:0005886">
    <property type="term" value="C:plasma membrane"/>
    <property type="evidence" value="ECO:0007669"/>
    <property type="project" value="TreeGrafter"/>
</dbReference>
<protein>
    <recommendedName>
        <fullName evidence="3">AsmA domain-containing protein</fullName>
    </recommendedName>
</protein>
<gene>
    <name evidence="4" type="ORF">AUC71_10060</name>
</gene>
<evidence type="ECO:0000313" key="4">
    <source>
        <dbReference type="EMBL" id="ODS03369.1"/>
    </source>
</evidence>
<dbReference type="PANTHER" id="PTHR30441:SF4">
    <property type="entry name" value="PROTEIN ASMA"/>
    <property type="match status" value="1"/>
</dbReference>